<evidence type="ECO:0000313" key="16">
    <source>
        <dbReference type="EMBL" id="MCM1987106.1"/>
    </source>
</evidence>
<evidence type="ECO:0000259" key="14">
    <source>
        <dbReference type="Pfam" id="PF00483"/>
    </source>
</evidence>
<comment type="pathway">
    <text evidence="1">Nucleotide-sugar biosynthesis; UDP-N-acetyl-alpha-D-glucosamine biosynthesis; N-acetyl-alpha-D-glucosamine 1-phosphate from alpha-D-glucosamine 6-phosphate (route II): step 2/2.</text>
</comment>
<dbReference type="EC" id="2.7.7.23" evidence="6"/>
<dbReference type="InterPro" id="IPR029044">
    <property type="entry name" value="Nucleotide-diphossugar_trans"/>
</dbReference>
<dbReference type="Gene3D" id="2.160.10.10">
    <property type="entry name" value="Hexapeptide repeat proteins"/>
    <property type="match status" value="1"/>
</dbReference>
<dbReference type="SUPFAM" id="SSF53448">
    <property type="entry name" value="Nucleotide-diphospho-sugar transferases"/>
    <property type="match status" value="1"/>
</dbReference>
<evidence type="ECO:0000256" key="5">
    <source>
        <dbReference type="ARBA" id="ARBA00012225"/>
    </source>
</evidence>
<evidence type="ECO:0000313" key="17">
    <source>
        <dbReference type="Proteomes" id="UP001056766"/>
    </source>
</evidence>
<dbReference type="Pfam" id="PF00483">
    <property type="entry name" value="NTP_transferase"/>
    <property type="match status" value="1"/>
</dbReference>
<dbReference type="GO" id="GO:0019134">
    <property type="term" value="F:glucosamine-1-phosphate N-acetyltransferase activity"/>
    <property type="evidence" value="ECO:0007669"/>
    <property type="project" value="UniProtKB-EC"/>
</dbReference>
<feature type="domain" description="Nucleotidyl transferase" evidence="14">
    <location>
        <begin position="2"/>
        <end position="230"/>
    </location>
</feature>
<organism evidence="16 17">
    <name type="scientific">Methanococcoides seepicolus</name>
    <dbReference type="NCBI Taxonomy" id="2828780"/>
    <lineage>
        <taxon>Archaea</taxon>
        <taxon>Methanobacteriati</taxon>
        <taxon>Methanobacteriota</taxon>
        <taxon>Stenosarchaea group</taxon>
        <taxon>Methanomicrobia</taxon>
        <taxon>Methanosarcinales</taxon>
        <taxon>Methanosarcinaceae</taxon>
        <taxon>Methanococcoides</taxon>
    </lineage>
</organism>
<feature type="domain" description="Mannose-1-phosphate guanyltransferase C-terminal" evidence="15">
    <location>
        <begin position="265"/>
        <end position="383"/>
    </location>
</feature>
<dbReference type="RefSeq" id="WP_250868450.1">
    <property type="nucleotide sequence ID" value="NZ_JAGSOI010000035.1"/>
</dbReference>
<keyword evidence="8 16" id="KW-0808">Transferase</keyword>
<dbReference type="PANTHER" id="PTHR43584:SF8">
    <property type="entry name" value="N-ACETYLMURAMATE ALPHA-1-PHOSPHATE URIDYLYLTRANSFERASE"/>
    <property type="match status" value="1"/>
</dbReference>
<comment type="similarity">
    <text evidence="4">In the N-terminal section; belongs to the N-acetylglucosamine-1-phosphate uridyltransferase family.</text>
</comment>
<dbReference type="InterPro" id="IPR023915">
    <property type="entry name" value="Bifunctiontional_GlmU_arc-type"/>
</dbReference>
<comment type="similarity">
    <text evidence="3">In the C-terminal section; belongs to the transferase hexapeptide repeat family.</text>
</comment>
<evidence type="ECO:0000256" key="10">
    <source>
        <dbReference type="ARBA" id="ARBA00023268"/>
    </source>
</evidence>
<dbReference type="InterPro" id="IPR050065">
    <property type="entry name" value="GlmU-like"/>
</dbReference>
<evidence type="ECO:0000256" key="4">
    <source>
        <dbReference type="ARBA" id="ARBA00007947"/>
    </source>
</evidence>
<evidence type="ECO:0000256" key="2">
    <source>
        <dbReference type="ARBA" id="ARBA00005208"/>
    </source>
</evidence>
<evidence type="ECO:0000256" key="3">
    <source>
        <dbReference type="ARBA" id="ARBA00007707"/>
    </source>
</evidence>
<evidence type="ECO:0000256" key="6">
    <source>
        <dbReference type="ARBA" id="ARBA00012457"/>
    </source>
</evidence>
<comment type="catalytic activity">
    <reaction evidence="13">
        <text>N-acetyl-alpha-D-glucosamine 1-phosphate + UTP + H(+) = UDP-N-acetyl-alpha-D-glucosamine + diphosphate</text>
        <dbReference type="Rhea" id="RHEA:13509"/>
        <dbReference type="ChEBI" id="CHEBI:15378"/>
        <dbReference type="ChEBI" id="CHEBI:33019"/>
        <dbReference type="ChEBI" id="CHEBI:46398"/>
        <dbReference type="ChEBI" id="CHEBI:57705"/>
        <dbReference type="ChEBI" id="CHEBI:57776"/>
        <dbReference type="EC" id="2.7.7.23"/>
    </reaction>
</comment>
<evidence type="ECO:0000256" key="13">
    <source>
        <dbReference type="ARBA" id="ARBA00048493"/>
    </source>
</evidence>
<keyword evidence="17" id="KW-1185">Reference proteome</keyword>
<dbReference type="CDD" id="cd04181">
    <property type="entry name" value="NTP_transferase"/>
    <property type="match status" value="1"/>
</dbReference>
<dbReference type="AlphaFoldDB" id="A0A9E4ZGD8"/>
<evidence type="ECO:0000256" key="7">
    <source>
        <dbReference type="ARBA" id="ARBA00013414"/>
    </source>
</evidence>
<evidence type="ECO:0000256" key="12">
    <source>
        <dbReference type="ARBA" id="ARBA00048247"/>
    </source>
</evidence>
<reference evidence="16" key="2">
    <citation type="submission" date="2021-04" db="EMBL/GenBank/DDBJ databases">
        <authorList>
            <person name="Dong X."/>
        </authorList>
    </citation>
    <scope>NUCLEOTIDE SEQUENCE</scope>
    <source>
        <strain evidence="16">LLY</strain>
    </source>
</reference>
<dbReference type="EC" id="2.3.1.157" evidence="5"/>
<comment type="pathway">
    <text evidence="2">Nucleotide-sugar biosynthesis; UDP-N-acetyl-alpha-D-glucosamine biosynthesis; UDP-N-acetyl-alpha-D-glucosamine from N-acetyl-alpha-D-glucosamine 1-phosphate: step 1/1.</text>
</comment>
<protein>
    <recommendedName>
        <fullName evidence="7">Bifunctional protein GlmU</fullName>
        <ecNumber evidence="5">2.3.1.157</ecNumber>
        <ecNumber evidence="6">2.7.7.23</ecNumber>
    </recommendedName>
</protein>
<comment type="caution">
    <text evidence="16">The sequence shown here is derived from an EMBL/GenBank/DDBJ whole genome shotgun (WGS) entry which is preliminary data.</text>
</comment>
<dbReference type="Pfam" id="PF25087">
    <property type="entry name" value="GMPPB_C"/>
    <property type="match status" value="1"/>
</dbReference>
<dbReference type="InterPro" id="IPR011004">
    <property type="entry name" value="Trimer_LpxA-like_sf"/>
</dbReference>
<name>A0A9E4ZGD8_9EURY</name>
<keyword evidence="10" id="KW-0511">Multifunctional enzyme</keyword>
<dbReference type="GO" id="GO:0003977">
    <property type="term" value="F:UDP-N-acetylglucosamine diphosphorylase activity"/>
    <property type="evidence" value="ECO:0007669"/>
    <property type="project" value="UniProtKB-EC"/>
</dbReference>
<keyword evidence="11" id="KW-0012">Acyltransferase</keyword>
<reference evidence="16" key="1">
    <citation type="journal article" date="2021" name="mSystems">
        <title>Bacteria and Archaea Synergistically Convert Glycine Betaine to Biogenic Methane in the Formosa Cold Seep of the South China Sea.</title>
        <authorList>
            <person name="Li L."/>
            <person name="Zhang W."/>
            <person name="Zhang S."/>
            <person name="Song L."/>
            <person name="Sun Q."/>
            <person name="Zhang H."/>
            <person name="Xiang H."/>
            <person name="Dong X."/>
        </authorList>
    </citation>
    <scope>NUCLEOTIDE SEQUENCE</scope>
    <source>
        <strain evidence="16">LLY</strain>
    </source>
</reference>
<keyword evidence="9" id="KW-0548">Nucleotidyltransferase</keyword>
<dbReference type="PANTHER" id="PTHR43584">
    <property type="entry name" value="NUCLEOTIDYL TRANSFERASE"/>
    <property type="match status" value="1"/>
</dbReference>
<dbReference type="EMBL" id="JAGSOI010000035">
    <property type="protein sequence ID" value="MCM1987106.1"/>
    <property type="molecule type" value="Genomic_DNA"/>
</dbReference>
<evidence type="ECO:0000256" key="9">
    <source>
        <dbReference type="ARBA" id="ARBA00022695"/>
    </source>
</evidence>
<dbReference type="NCBIfam" id="TIGR03992">
    <property type="entry name" value="Arch_glmU"/>
    <property type="match status" value="1"/>
</dbReference>
<dbReference type="InterPro" id="IPR056729">
    <property type="entry name" value="GMPPB_C"/>
</dbReference>
<sequence>MKAVILAAGEGTRMRPLTSSIPKVMLPVANKPMLEHIVDSAIEAGIDGFVFITGYHEEAIKEYFGNGNKWNVTIDHVHQEEQLGTANAIGYAKGHVKDKFIVLNGDVLVSSDHIKHMIEREEDAVITVKRVDNPSEFGVIETDGNKVINIIEKPEFPPTDLANAGIYLFSETIFDLIKQTTLSPRDEYEITDSLQMLINSDSDVGYEILEEEWIDIGRPWDMLDANAILLSRTEPSVKGVIEPNATLIGDVSVGRGTLIRNGAYIIGPVIIGNDCDIGPNCFIRPSTAIGNDVHIGNAVEVKNSIIMDGTKIGHLTYLGDSIIGRKCNFGAGTKVANLRHDGKNIKVTIKGKRTDSGRRKLGVIMGDDVHTGINSSINVGTVMESGSYTGPGEVVR</sequence>
<dbReference type="Gene3D" id="3.90.550.10">
    <property type="entry name" value="Spore Coat Polysaccharide Biosynthesis Protein SpsA, Chain A"/>
    <property type="match status" value="1"/>
</dbReference>
<dbReference type="InterPro" id="IPR005835">
    <property type="entry name" value="NTP_transferase_dom"/>
</dbReference>
<evidence type="ECO:0000259" key="15">
    <source>
        <dbReference type="Pfam" id="PF25087"/>
    </source>
</evidence>
<comment type="catalytic activity">
    <reaction evidence="12">
        <text>alpha-D-glucosamine 1-phosphate + acetyl-CoA = N-acetyl-alpha-D-glucosamine 1-phosphate + CoA + H(+)</text>
        <dbReference type="Rhea" id="RHEA:13725"/>
        <dbReference type="ChEBI" id="CHEBI:15378"/>
        <dbReference type="ChEBI" id="CHEBI:57287"/>
        <dbReference type="ChEBI" id="CHEBI:57288"/>
        <dbReference type="ChEBI" id="CHEBI:57776"/>
        <dbReference type="ChEBI" id="CHEBI:58516"/>
        <dbReference type="EC" id="2.3.1.157"/>
    </reaction>
</comment>
<proteinExistence type="inferred from homology"/>
<gene>
    <name evidence="16" type="ORF">KDK67_08930</name>
</gene>
<dbReference type="SUPFAM" id="SSF51161">
    <property type="entry name" value="Trimeric LpxA-like enzymes"/>
    <property type="match status" value="1"/>
</dbReference>
<evidence type="ECO:0000256" key="8">
    <source>
        <dbReference type="ARBA" id="ARBA00022679"/>
    </source>
</evidence>
<evidence type="ECO:0000256" key="1">
    <source>
        <dbReference type="ARBA" id="ARBA00005166"/>
    </source>
</evidence>
<dbReference type="CDD" id="cd05636">
    <property type="entry name" value="LbH_G1P_TT_C_like"/>
    <property type="match status" value="1"/>
</dbReference>
<accession>A0A9E4ZGD8</accession>
<dbReference type="Proteomes" id="UP001056766">
    <property type="component" value="Unassembled WGS sequence"/>
</dbReference>
<evidence type="ECO:0000256" key="11">
    <source>
        <dbReference type="ARBA" id="ARBA00023315"/>
    </source>
</evidence>